<protein>
    <submittedName>
        <fullName evidence="2">Uncharacterized protein</fullName>
    </submittedName>
</protein>
<keyword evidence="3" id="KW-1185">Reference proteome</keyword>
<dbReference type="EMBL" id="BOPG01000106">
    <property type="protein sequence ID" value="GIJ64000.1"/>
    <property type="molecule type" value="Genomic_DNA"/>
</dbReference>
<evidence type="ECO:0000313" key="2">
    <source>
        <dbReference type="EMBL" id="GIJ64000.1"/>
    </source>
</evidence>
<reference evidence="2" key="1">
    <citation type="submission" date="2021-01" db="EMBL/GenBank/DDBJ databases">
        <title>Whole genome shotgun sequence of Virgisporangium aurantiacum NBRC 16421.</title>
        <authorList>
            <person name="Komaki H."/>
            <person name="Tamura T."/>
        </authorList>
    </citation>
    <scope>NUCLEOTIDE SEQUENCE</scope>
    <source>
        <strain evidence="2">NBRC 16421</strain>
    </source>
</reference>
<evidence type="ECO:0000313" key="3">
    <source>
        <dbReference type="Proteomes" id="UP000612585"/>
    </source>
</evidence>
<feature type="region of interest" description="Disordered" evidence="1">
    <location>
        <begin position="1"/>
        <end position="40"/>
    </location>
</feature>
<accession>A0A8J4E6E7</accession>
<name>A0A8J4E6E7_9ACTN</name>
<dbReference type="AlphaFoldDB" id="A0A8J4E6E7"/>
<organism evidence="2 3">
    <name type="scientific">Virgisporangium aurantiacum</name>
    <dbReference type="NCBI Taxonomy" id="175570"/>
    <lineage>
        <taxon>Bacteria</taxon>
        <taxon>Bacillati</taxon>
        <taxon>Actinomycetota</taxon>
        <taxon>Actinomycetes</taxon>
        <taxon>Micromonosporales</taxon>
        <taxon>Micromonosporaceae</taxon>
        <taxon>Virgisporangium</taxon>
    </lineage>
</organism>
<sequence length="131" mass="14210">MDKAAGVPRPSRTPPGAGSTNANDLRRGGAGRKPPTASFVVPKRWRAGVLDESQRGGFAIRRSGRPRMLGRETAVHARNRDAEWVGEPVVADVAASGRPMEKPPPWISKNTPFTAASTGVWIRSGTRRWCR</sequence>
<proteinExistence type="predicted"/>
<gene>
    <name evidence="2" type="ORF">Vau01_115160</name>
</gene>
<comment type="caution">
    <text evidence="2">The sequence shown here is derived from an EMBL/GenBank/DDBJ whole genome shotgun (WGS) entry which is preliminary data.</text>
</comment>
<dbReference type="Proteomes" id="UP000612585">
    <property type="component" value="Unassembled WGS sequence"/>
</dbReference>
<evidence type="ECO:0000256" key="1">
    <source>
        <dbReference type="SAM" id="MobiDB-lite"/>
    </source>
</evidence>